<dbReference type="PANTHER" id="PTHR12993:SF11">
    <property type="entry name" value="N-ACETYLGLUCOSAMINYL-PHOSPHATIDYLINOSITOL DE-N-ACETYLASE"/>
    <property type="match status" value="1"/>
</dbReference>
<dbReference type="InterPro" id="IPR017811">
    <property type="entry name" value="Mca"/>
</dbReference>
<dbReference type="Pfam" id="PF02585">
    <property type="entry name" value="PIG-L"/>
    <property type="match status" value="1"/>
</dbReference>
<dbReference type="NCBIfam" id="TIGR03446">
    <property type="entry name" value="mycothiol_Mca"/>
    <property type="match status" value="1"/>
</dbReference>
<dbReference type="EMBL" id="CAEZZU010000054">
    <property type="protein sequence ID" value="CAB4775434.1"/>
    <property type="molecule type" value="Genomic_DNA"/>
</dbReference>
<accession>A0A6J6VVD0</accession>
<proteinExistence type="predicted"/>
<gene>
    <name evidence="1" type="ORF">UFOPK2925_00509</name>
</gene>
<dbReference type="SUPFAM" id="SSF102588">
    <property type="entry name" value="LmbE-like"/>
    <property type="match status" value="1"/>
</dbReference>
<protein>
    <submittedName>
        <fullName evidence="1">Unannotated protein</fullName>
    </submittedName>
</protein>
<evidence type="ECO:0000313" key="1">
    <source>
        <dbReference type="EMBL" id="CAB4775434.1"/>
    </source>
</evidence>
<sequence length="290" mass="32395">MTAPRLCLLAIHAHPDDEASKGAGTSARYKAEGIRNVLVCCTGGEEGDILNPAMDTPEVRADLFGVRMRELEASAEAIGYEKIYLLGYRDSGMLDSEANARPDNFANAPFEEAVERLVRIIRSEQPQVIVTYGDDKAFYPHPDHVQVHEISGPAFKAAGDPTAYPEAGEPWQPSKMYYTGWSHRRVKALHDAFLARGEESPYEQWFAAGFSERADERFTALIDVSDFLHARRKALLAHRTQVDPEGFWMRLPDDVVREVFPWEEFAIAESLVDNGVAPGEPEEDLFAGLR</sequence>
<dbReference type="InterPro" id="IPR003737">
    <property type="entry name" value="GlcNAc_PI_deacetylase-related"/>
</dbReference>
<dbReference type="InterPro" id="IPR024078">
    <property type="entry name" value="LmbE-like_dom_sf"/>
</dbReference>
<dbReference type="GO" id="GO:0010126">
    <property type="term" value="P:mycothiol metabolic process"/>
    <property type="evidence" value="ECO:0007669"/>
    <property type="project" value="InterPro"/>
</dbReference>
<reference evidence="1" key="1">
    <citation type="submission" date="2020-05" db="EMBL/GenBank/DDBJ databases">
        <authorList>
            <person name="Chiriac C."/>
            <person name="Salcher M."/>
            <person name="Ghai R."/>
            <person name="Kavagutti S V."/>
        </authorList>
    </citation>
    <scope>NUCLEOTIDE SEQUENCE</scope>
</reference>
<name>A0A6J6VVD0_9ZZZZ</name>
<dbReference type="Gene3D" id="3.40.50.10320">
    <property type="entry name" value="LmbE-like"/>
    <property type="match status" value="1"/>
</dbReference>
<dbReference type="PANTHER" id="PTHR12993">
    <property type="entry name" value="N-ACETYLGLUCOSAMINYL-PHOSPHATIDYLINOSITOL DE-N-ACETYLASE-RELATED"/>
    <property type="match status" value="1"/>
</dbReference>
<dbReference type="AlphaFoldDB" id="A0A6J6VVD0"/>
<organism evidence="1">
    <name type="scientific">freshwater metagenome</name>
    <dbReference type="NCBI Taxonomy" id="449393"/>
    <lineage>
        <taxon>unclassified sequences</taxon>
        <taxon>metagenomes</taxon>
        <taxon>ecological metagenomes</taxon>
    </lineage>
</organism>
<dbReference type="GO" id="GO:0016811">
    <property type="term" value="F:hydrolase activity, acting on carbon-nitrogen (but not peptide) bonds, in linear amides"/>
    <property type="evidence" value="ECO:0007669"/>
    <property type="project" value="TreeGrafter"/>
</dbReference>